<keyword evidence="3" id="KW-1185">Reference proteome</keyword>
<feature type="coiled-coil region" evidence="1">
    <location>
        <begin position="40"/>
        <end position="87"/>
    </location>
</feature>
<dbReference type="STRING" id="1227493.C483_14992"/>
<organism evidence="2 3">
    <name type="scientific">Natrialba hulunbeirensis JCM 10989</name>
    <dbReference type="NCBI Taxonomy" id="1227493"/>
    <lineage>
        <taxon>Archaea</taxon>
        <taxon>Methanobacteriati</taxon>
        <taxon>Methanobacteriota</taxon>
        <taxon>Stenosarchaea group</taxon>
        <taxon>Halobacteria</taxon>
        <taxon>Halobacteriales</taxon>
        <taxon>Natrialbaceae</taxon>
        <taxon>Natrialba</taxon>
    </lineage>
</organism>
<evidence type="ECO:0000313" key="3">
    <source>
        <dbReference type="Proteomes" id="UP000011519"/>
    </source>
</evidence>
<evidence type="ECO:0000313" key="2">
    <source>
        <dbReference type="EMBL" id="ELY88655.1"/>
    </source>
</evidence>
<dbReference type="Proteomes" id="UP000011519">
    <property type="component" value="Unassembled WGS sequence"/>
</dbReference>
<name>L9ZQ80_9EURY</name>
<gene>
    <name evidence="2" type="ORF">C483_14992</name>
</gene>
<sequence>MRFYGQQRLFELTTSELERYRAKTREHEYNAERPEKRLLAEECREMVTELEQRKNRMLANAIRRRQREEIEHALDEAEIDAQEIIQELESESA</sequence>
<keyword evidence="1" id="KW-0175">Coiled coil</keyword>
<dbReference type="OrthoDB" id="203670at2157"/>
<dbReference type="RefSeq" id="WP_006654157.1">
    <property type="nucleotide sequence ID" value="NZ_AOIM01000038.1"/>
</dbReference>
<accession>L9ZQ80</accession>
<evidence type="ECO:0000256" key="1">
    <source>
        <dbReference type="SAM" id="Coils"/>
    </source>
</evidence>
<proteinExistence type="predicted"/>
<protein>
    <submittedName>
        <fullName evidence="2">Uncharacterized protein</fullName>
    </submittedName>
</protein>
<reference evidence="2 3" key="1">
    <citation type="journal article" date="2014" name="PLoS Genet.">
        <title>Phylogenetically driven sequencing of extremely halophilic archaea reveals strategies for static and dynamic osmo-response.</title>
        <authorList>
            <person name="Becker E.A."/>
            <person name="Seitzer P.M."/>
            <person name="Tritt A."/>
            <person name="Larsen D."/>
            <person name="Krusor M."/>
            <person name="Yao A.I."/>
            <person name="Wu D."/>
            <person name="Madern D."/>
            <person name="Eisen J.A."/>
            <person name="Darling A.E."/>
            <person name="Facciotti M.T."/>
        </authorList>
    </citation>
    <scope>NUCLEOTIDE SEQUENCE [LARGE SCALE GENOMIC DNA]</scope>
    <source>
        <strain evidence="2 3">JCM 10989</strain>
    </source>
</reference>
<dbReference type="EMBL" id="AOIM01000038">
    <property type="protein sequence ID" value="ELY88655.1"/>
    <property type="molecule type" value="Genomic_DNA"/>
</dbReference>
<dbReference type="AlphaFoldDB" id="L9ZQ80"/>
<comment type="caution">
    <text evidence="2">The sequence shown here is derived from an EMBL/GenBank/DDBJ whole genome shotgun (WGS) entry which is preliminary data.</text>
</comment>
<dbReference type="PATRIC" id="fig|1227493.4.peg.3013"/>